<feature type="signal peptide" evidence="6">
    <location>
        <begin position="1"/>
        <end position="24"/>
    </location>
</feature>
<feature type="chain" id="PRO_5012962310" description="RagB/SusD family nutrient uptake outer membrane protein" evidence="6">
    <location>
        <begin position="25"/>
        <end position="528"/>
    </location>
</feature>
<dbReference type="PROSITE" id="PS51257">
    <property type="entry name" value="PROKAR_LIPOPROTEIN"/>
    <property type="match status" value="1"/>
</dbReference>
<reference evidence="9" key="1">
    <citation type="submission" date="2016-04" db="EMBL/GenBank/DDBJ databases">
        <authorList>
            <person name="Evans L.H."/>
            <person name="Alamgir A."/>
            <person name="Owens N."/>
            <person name="Weber N.D."/>
            <person name="Virtaneva K."/>
            <person name="Barbian K."/>
            <person name="Babar A."/>
            <person name="Rosenke K."/>
        </authorList>
    </citation>
    <scope>NUCLEOTIDE SEQUENCE</scope>
    <source>
        <strain evidence="9">86-1</strain>
    </source>
</reference>
<evidence type="ECO:0000256" key="1">
    <source>
        <dbReference type="ARBA" id="ARBA00004442"/>
    </source>
</evidence>
<evidence type="ECO:0000313" key="9">
    <source>
        <dbReference type="EMBL" id="SBW05456.1"/>
    </source>
</evidence>
<dbReference type="Gene3D" id="1.25.40.390">
    <property type="match status" value="1"/>
</dbReference>
<comment type="similarity">
    <text evidence="2">Belongs to the SusD family.</text>
</comment>
<evidence type="ECO:0000256" key="2">
    <source>
        <dbReference type="ARBA" id="ARBA00006275"/>
    </source>
</evidence>
<evidence type="ECO:0000259" key="8">
    <source>
        <dbReference type="Pfam" id="PF14322"/>
    </source>
</evidence>
<dbReference type="RefSeq" id="WP_296943490.1">
    <property type="nucleotide sequence ID" value="NZ_LT599032.1"/>
</dbReference>
<dbReference type="GO" id="GO:0009279">
    <property type="term" value="C:cell outer membrane"/>
    <property type="evidence" value="ECO:0007669"/>
    <property type="project" value="UniProtKB-SubCell"/>
</dbReference>
<dbReference type="InterPro" id="IPR012944">
    <property type="entry name" value="SusD_RagB_dom"/>
</dbReference>
<keyword evidence="5" id="KW-0998">Cell outer membrane</keyword>
<accession>A0A212K1C9</accession>
<keyword evidence="4" id="KW-0472">Membrane</keyword>
<dbReference type="Gene3D" id="1.25.40.10">
    <property type="entry name" value="Tetratricopeptide repeat domain"/>
    <property type="match status" value="1"/>
</dbReference>
<feature type="domain" description="SusD-like N-terminal" evidence="8">
    <location>
        <begin position="111"/>
        <end position="243"/>
    </location>
</feature>
<sequence length="528" mass="59273">MKKIKYIYILLVSMTLGLFTSCLNDLDQIPKIEATPETVYNTPEGYKSVLAKLYASLAIAGQEKGDGNTDLGGKTYWGYLRIFYNLQELPTDEAIYTWGGGDALNGIQFMTWNSSDEWTSAMYYRIYYTVAICNEFLRNATDDKLSGFNDSDREQIKIYRSEARFLRALVYYHALDFYGNVPFVTEADPVGAFFPPRITRSELFNYVESELKGIEEELPLPLQNEYGRVSRAAAWSLLAKLYLNAKVYTGTEKNTECITYSKKVIDGGYALENTYANLFNADNDLRTNEIIFPIEADGQHTTTWGGSTYLVCGPIVGSMIATDYGVQSGWGSIRTRKEFVKLFKDITGATDKRAAFYTDGQTLDIEDPTIGTQGYSIVKYINKTSTGQNGSNFSEGLVDTDFPMIRLADVYLMYAEAVVRGGTSGSKSLAAEYINLIRKRAYGNETGKVSEDELTLDFILAERGRELYWEGTRRTDLIRFGKFTGSSYVWQWKGGTMDGTGTDSKFNLYPLPPADLAANPNLKQNEGY</sequence>
<evidence type="ECO:0008006" key="10">
    <source>
        <dbReference type="Google" id="ProtNLM"/>
    </source>
</evidence>
<evidence type="ECO:0000256" key="6">
    <source>
        <dbReference type="SAM" id="SignalP"/>
    </source>
</evidence>
<comment type="subcellular location">
    <subcellularLocation>
        <location evidence="1">Cell outer membrane</location>
    </subcellularLocation>
</comment>
<dbReference type="Pfam" id="PF14322">
    <property type="entry name" value="SusD-like_3"/>
    <property type="match status" value="1"/>
</dbReference>
<gene>
    <name evidence="9" type="ORF">KL86DYS1_31118</name>
</gene>
<dbReference type="AlphaFoldDB" id="A0A212K1C9"/>
<proteinExistence type="inferred from homology"/>
<dbReference type="SUPFAM" id="SSF48452">
    <property type="entry name" value="TPR-like"/>
    <property type="match status" value="1"/>
</dbReference>
<dbReference type="InterPro" id="IPR033985">
    <property type="entry name" value="SusD-like_N"/>
</dbReference>
<evidence type="ECO:0000256" key="3">
    <source>
        <dbReference type="ARBA" id="ARBA00022729"/>
    </source>
</evidence>
<keyword evidence="3 6" id="KW-0732">Signal</keyword>
<evidence type="ECO:0000256" key="4">
    <source>
        <dbReference type="ARBA" id="ARBA00023136"/>
    </source>
</evidence>
<evidence type="ECO:0000259" key="7">
    <source>
        <dbReference type="Pfam" id="PF07980"/>
    </source>
</evidence>
<protein>
    <recommendedName>
        <fullName evidence="10">RagB/SusD family nutrient uptake outer membrane protein</fullName>
    </recommendedName>
</protein>
<dbReference type="EMBL" id="FLUM01000003">
    <property type="protein sequence ID" value="SBW05456.1"/>
    <property type="molecule type" value="Genomic_DNA"/>
</dbReference>
<feature type="domain" description="RagB/SusD" evidence="7">
    <location>
        <begin position="373"/>
        <end position="528"/>
    </location>
</feature>
<evidence type="ECO:0000256" key="5">
    <source>
        <dbReference type="ARBA" id="ARBA00023237"/>
    </source>
</evidence>
<dbReference type="CDD" id="cd08977">
    <property type="entry name" value="SusD"/>
    <property type="match status" value="1"/>
</dbReference>
<name>A0A212K1C9_9BACT</name>
<organism evidence="9">
    <name type="scientific">uncultured Dysgonomonas sp</name>
    <dbReference type="NCBI Taxonomy" id="206096"/>
    <lineage>
        <taxon>Bacteria</taxon>
        <taxon>Pseudomonadati</taxon>
        <taxon>Bacteroidota</taxon>
        <taxon>Bacteroidia</taxon>
        <taxon>Bacteroidales</taxon>
        <taxon>Dysgonomonadaceae</taxon>
        <taxon>Dysgonomonas</taxon>
        <taxon>environmental samples</taxon>
    </lineage>
</organism>
<dbReference type="InterPro" id="IPR011990">
    <property type="entry name" value="TPR-like_helical_dom_sf"/>
</dbReference>
<dbReference type="Gene3D" id="1.10.3780.10">
    <property type="entry name" value="SusD-like"/>
    <property type="match status" value="1"/>
</dbReference>
<dbReference type="Pfam" id="PF07980">
    <property type="entry name" value="SusD_RagB"/>
    <property type="match status" value="1"/>
</dbReference>